<comment type="catalytic activity">
    <reaction evidence="15">
        <text>IMP + diphosphate = hypoxanthine + 5-phospho-alpha-D-ribose 1-diphosphate</text>
        <dbReference type="Rhea" id="RHEA:17973"/>
        <dbReference type="ChEBI" id="CHEBI:17368"/>
        <dbReference type="ChEBI" id="CHEBI:33019"/>
        <dbReference type="ChEBI" id="CHEBI:58017"/>
        <dbReference type="ChEBI" id="CHEBI:58053"/>
        <dbReference type="EC" id="2.4.2.8"/>
    </reaction>
    <physiologicalReaction direction="right-to-left" evidence="15">
        <dbReference type="Rhea" id="RHEA:17975"/>
    </physiologicalReaction>
</comment>
<dbReference type="GO" id="GO:0006166">
    <property type="term" value="P:purine ribonucleoside salvage"/>
    <property type="evidence" value="ECO:0007669"/>
    <property type="project" value="UniProtKB-KW"/>
</dbReference>
<dbReference type="FunCoup" id="A0A5R8QJ69">
    <property type="interactions" value="272"/>
</dbReference>
<comment type="caution">
    <text evidence="18">The sequence shown here is derived from an EMBL/GenBank/DDBJ whole genome shotgun (WGS) entry which is preliminary data.</text>
</comment>
<dbReference type="GO" id="GO:0000166">
    <property type="term" value="F:nucleotide binding"/>
    <property type="evidence" value="ECO:0007669"/>
    <property type="project" value="UniProtKB-KW"/>
</dbReference>
<dbReference type="UniPathway" id="UPA00591">
    <property type="reaction ID" value="UER00648"/>
</dbReference>
<comment type="catalytic activity">
    <reaction evidence="14">
        <text>GMP + diphosphate = guanine + 5-phospho-alpha-D-ribose 1-diphosphate</text>
        <dbReference type="Rhea" id="RHEA:25424"/>
        <dbReference type="ChEBI" id="CHEBI:16235"/>
        <dbReference type="ChEBI" id="CHEBI:33019"/>
        <dbReference type="ChEBI" id="CHEBI:58017"/>
        <dbReference type="ChEBI" id="CHEBI:58115"/>
        <dbReference type="EC" id="2.4.2.8"/>
    </reaction>
    <physiologicalReaction direction="right-to-left" evidence="14">
        <dbReference type="Rhea" id="RHEA:25426"/>
    </physiologicalReaction>
</comment>
<comment type="pathway">
    <text evidence="4 16">Purine metabolism; IMP biosynthesis via salvage pathway; IMP from hypoxanthine: step 1/1.</text>
</comment>
<evidence type="ECO:0000259" key="17">
    <source>
        <dbReference type="Pfam" id="PF00156"/>
    </source>
</evidence>
<comment type="subcellular location">
    <subcellularLocation>
        <location evidence="3 16">Cytoplasm</location>
    </subcellularLocation>
</comment>
<dbReference type="PANTHER" id="PTHR43340:SF1">
    <property type="entry name" value="HYPOXANTHINE PHOSPHORIBOSYLTRANSFERASE"/>
    <property type="match status" value="1"/>
</dbReference>
<evidence type="ECO:0000256" key="8">
    <source>
        <dbReference type="ARBA" id="ARBA00022676"/>
    </source>
</evidence>
<dbReference type="InterPro" id="IPR029057">
    <property type="entry name" value="PRTase-like"/>
</dbReference>
<dbReference type="SUPFAM" id="SSF53271">
    <property type="entry name" value="PRTase-like"/>
    <property type="match status" value="1"/>
</dbReference>
<keyword evidence="11 16" id="KW-0660">Purine salvage</keyword>
<dbReference type="InterPro" id="IPR050408">
    <property type="entry name" value="HGPRT"/>
</dbReference>
<dbReference type="InterPro" id="IPR005904">
    <property type="entry name" value="Hxn_phspho_trans"/>
</dbReference>
<dbReference type="GO" id="GO:0000287">
    <property type="term" value="F:magnesium ion binding"/>
    <property type="evidence" value="ECO:0007669"/>
    <property type="project" value="TreeGrafter"/>
</dbReference>
<gene>
    <name evidence="18" type="primary">hpt</name>
    <name evidence="18" type="ORF">FEZ08_01380</name>
</gene>
<keyword evidence="9 16" id="KW-0808">Transferase</keyword>
<dbReference type="NCBIfam" id="TIGR01203">
    <property type="entry name" value="HGPRTase"/>
    <property type="match status" value="1"/>
</dbReference>
<dbReference type="Proteomes" id="UP000306912">
    <property type="component" value="Unassembled WGS sequence"/>
</dbReference>
<comment type="pathway">
    <text evidence="5">Purine metabolism; GMP biosynthesis via salvage pathway; GMP from guanine: step 1/1.</text>
</comment>
<evidence type="ECO:0000256" key="12">
    <source>
        <dbReference type="ARBA" id="ARBA00022741"/>
    </source>
</evidence>
<keyword evidence="7 16" id="KW-0963">Cytoplasm</keyword>
<evidence type="ECO:0000256" key="15">
    <source>
        <dbReference type="ARBA" id="ARBA00049402"/>
    </source>
</evidence>
<evidence type="ECO:0000256" key="14">
    <source>
        <dbReference type="ARBA" id="ARBA00048811"/>
    </source>
</evidence>
<dbReference type="EMBL" id="VBWP01000001">
    <property type="protein sequence ID" value="TLG77297.1"/>
    <property type="molecule type" value="Genomic_DNA"/>
</dbReference>
<evidence type="ECO:0000256" key="4">
    <source>
        <dbReference type="ARBA" id="ARBA00004669"/>
    </source>
</evidence>
<keyword evidence="12 16" id="KW-0547">Nucleotide-binding</keyword>
<comment type="cofactor">
    <cofactor evidence="1 16">
        <name>Mg(2+)</name>
        <dbReference type="ChEBI" id="CHEBI:18420"/>
    </cofactor>
</comment>
<evidence type="ECO:0000256" key="7">
    <source>
        <dbReference type="ARBA" id="ARBA00022490"/>
    </source>
</evidence>
<reference evidence="18 19" key="1">
    <citation type="submission" date="2019-05" db="EMBL/GenBank/DDBJ databases">
        <title>Culicoidintestinum kansasii gen. nov., sp. nov. from the gastrointestinal tract of the biting midge, Culicoides sonorensis.</title>
        <authorList>
            <person name="Neupane S."/>
            <person name="Ghosh A."/>
            <person name="Gunther S."/>
            <person name="Martin K."/>
            <person name="Zurek L."/>
        </authorList>
    </citation>
    <scope>NUCLEOTIDE SEQUENCE [LARGE SCALE GENOMIC DNA]</scope>
    <source>
        <strain evidence="18 19">CS-1</strain>
    </source>
</reference>
<dbReference type="GO" id="GO:0046100">
    <property type="term" value="P:hypoxanthine metabolic process"/>
    <property type="evidence" value="ECO:0007669"/>
    <property type="project" value="TreeGrafter"/>
</dbReference>
<comment type="similarity">
    <text evidence="6 16">Belongs to the purine/pyrimidine phosphoribosyltransferase family.</text>
</comment>
<evidence type="ECO:0000256" key="9">
    <source>
        <dbReference type="ARBA" id="ARBA00022679"/>
    </source>
</evidence>
<proteinExistence type="inferred from homology"/>
<dbReference type="EC" id="2.4.2.8" evidence="16"/>
<organism evidence="18 19">
    <name type="scientific">Culicoidibacter larvae</name>
    <dbReference type="NCBI Taxonomy" id="2579976"/>
    <lineage>
        <taxon>Bacteria</taxon>
        <taxon>Bacillati</taxon>
        <taxon>Bacillota</taxon>
        <taxon>Culicoidibacteria</taxon>
        <taxon>Culicoidibacterales</taxon>
        <taxon>Culicoidibacteraceae</taxon>
        <taxon>Culicoidibacter</taxon>
    </lineage>
</organism>
<feature type="domain" description="Phosphoribosyltransferase" evidence="17">
    <location>
        <begin position="17"/>
        <end position="159"/>
    </location>
</feature>
<dbReference type="GO" id="GO:0005829">
    <property type="term" value="C:cytosol"/>
    <property type="evidence" value="ECO:0007669"/>
    <property type="project" value="TreeGrafter"/>
</dbReference>
<dbReference type="Gene3D" id="3.40.50.2020">
    <property type="match status" value="1"/>
</dbReference>
<evidence type="ECO:0000256" key="3">
    <source>
        <dbReference type="ARBA" id="ARBA00004496"/>
    </source>
</evidence>
<name>A0A5R8QJ69_9FIRM</name>
<dbReference type="OrthoDB" id="9802824at2"/>
<evidence type="ECO:0000313" key="19">
    <source>
        <dbReference type="Proteomes" id="UP000306912"/>
    </source>
</evidence>
<keyword evidence="13 16" id="KW-0460">Magnesium</keyword>
<dbReference type="Pfam" id="PF00156">
    <property type="entry name" value="Pribosyltran"/>
    <property type="match status" value="1"/>
</dbReference>
<evidence type="ECO:0000313" key="18">
    <source>
        <dbReference type="EMBL" id="TLG77297.1"/>
    </source>
</evidence>
<dbReference type="GO" id="GO:0032264">
    <property type="term" value="P:IMP salvage"/>
    <property type="evidence" value="ECO:0007669"/>
    <property type="project" value="UniProtKB-UniPathway"/>
</dbReference>
<accession>A0A5R8QJ69</accession>
<evidence type="ECO:0000256" key="6">
    <source>
        <dbReference type="ARBA" id="ARBA00008391"/>
    </source>
</evidence>
<evidence type="ECO:0000256" key="5">
    <source>
        <dbReference type="ARBA" id="ARBA00004676"/>
    </source>
</evidence>
<dbReference type="InterPro" id="IPR000836">
    <property type="entry name" value="PRTase_dom"/>
</dbReference>
<evidence type="ECO:0000256" key="10">
    <source>
        <dbReference type="ARBA" id="ARBA00022723"/>
    </source>
</evidence>
<comment type="function">
    <text evidence="2">Purine salvage pathway enzyme that catalyzes the transfer of the ribosyl-5-phosphate group from 5-phospho-alpha-D-ribose 1-diphosphate (PRPP) to the N9 position of the 6-oxopurines hypoxanthine and guanine to form the corresponding ribonucleotides IMP (inosine 5'-monophosphate) and GMP (guanosine 5'-monophosphate), with the release of PPi.</text>
</comment>
<dbReference type="GO" id="GO:0052657">
    <property type="term" value="F:guanine phosphoribosyltransferase activity"/>
    <property type="evidence" value="ECO:0007669"/>
    <property type="project" value="UniProtKB-ARBA"/>
</dbReference>
<sequence length="175" mass="20206">MQNVERVLISEAEIEKRNKELGELLTKEYADKENPIFVGVLKGAQPFMSDVLKHVELVHIELDYMRISSYKGTESTNELRVLLDLTVPIEGRDVLIIEDIVDTGQTLKKLMDILELRNPKSLKVLTLLDKPERRTVEIEADYVGFTIPNEFVIGYGMDFDEHYRTLNYIGIYKSE</sequence>
<dbReference type="GO" id="GO:0032263">
    <property type="term" value="P:GMP salvage"/>
    <property type="evidence" value="ECO:0007669"/>
    <property type="project" value="TreeGrafter"/>
</dbReference>
<evidence type="ECO:0000256" key="16">
    <source>
        <dbReference type="RuleBase" id="RU364099"/>
    </source>
</evidence>
<evidence type="ECO:0000256" key="2">
    <source>
        <dbReference type="ARBA" id="ARBA00002049"/>
    </source>
</evidence>
<keyword evidence="10 16" id="KW-0479">Metal-binding</keyword>
<dbReference type="RefSeq" id="WP_138189905.1">
    <property type="nucleotide sequence ID" value="NZ_VBWP01000001.1"/>
</dbReference>
<dbReference type="CDD" id="cd06223">
    <property type="entry name" value="PRTases_typeI"/>
    <property type="match status" value="1"/>
</dbReference>
<dbReference type="GO" id="GO:0006178">
    <property type="term" value="P:guanine salvage"/>
    <property type="evidence" value="ECO:0007669"/>
    <property type="project" value="TreeGrafter"/>
</dbReference>
<protein>
    <recommendedName>
        <fullName evidence="16">Hypoxanthine phosphoribosyltransferase</fullName>
        <ecNumber evidence="16">2.4.2.8</ecNumber>
    </recommendedName>
</protein>
<keyword evidence="19" id="KW-1185">Reference proteome</keyword>
<dbReference type="PANTHER" id="PTHR43340">
    <property type="entry name" value="HYPOXANTHINE-GUANINE PHOSPHORIBOSYLTRANSFERASE"/>
    <property type="match status" value="1"/>
</dbReference>
<evidence type="ECO:0000256" key="1">
    <source>
        <dbReference type="ARBA" id="ARBA00001946"/>
    </source>
</evidence>
<evidence type="ECO:0000256" key="11">
    <source>
        <dbReference type="ARBA" id="ARBA00022726"/>
    </source>
</evidence>
<dbReference type="InParanoid" id="A0A5R8QJ69"/>
<evidence type="ECO:0000256" key="13">
    <source>
        <dbReference type="ARBA" id="ARBA00022842"/>
    </source>
</evidence>
<dbReference type="AlphaFoldDB" id="A0A5R8QJ69"/>
<dbReference type="FunFam" id="3.40.50.2020:FF:000006">
    <property type="entry name" value="Hypoxanthine phosphoribosyltransferase"/>
    <property type="match status" value="1"/>
</dbReference>
<dbReference type="GO" id="GO:0004422">
    <property type="term" value="F:hypoxanthine phosphoribosyltransferase activity"/>
    <property type="evidence" value="ECO:0007669"/>
    <property type="project" value="InterPro"/>
</dbReference>
<keyword evidence="8 16" id="KW-0328">Glycosyltransferase</keyword>